<keyword evidence="1" id="KW-0175">Coiled coil</keyword>
<evidence type="ECO:0000313" key="4">
    <source>
        <dbReference type="Proteomes" id="UP000018144"/>
    </source>
</evidence>
<organism evidence="3 4">
    <name type="scientific">Pyronema omphalodes (strain CBS 100304)</name>
    <name type="common">Pyronema confluens</name>
    <dbReference type="NCBI Taxonomy" id="1076935"/>
    <lineage>
        <taxon>Eukaryota</taxon>
        <taxon>Fungi</taxon>
        <taxon>Dikarya</taxon>
        <taxon>Ascomycota</taxon>
        <taxon>Pezizomycotina</taxon>
        <taxon>Pezizomycetes</taxon>
        <taxon>Pezizales</taxon>
        <taxon>Pyronemataceae</taxon>
        <taxon>Pyronema</taxon>
    </lineage>
</organism>
<feature type="compositionally biased region" description="Basic residues" evidence="2">
    <location>
        <begin position="118"/>
        <end position="132"/>
    </location>
</feature>
<accession>U4KUI1</accession>
<evidence type="ECO:0000256" key="1">
    <source>
        <dbReference type="SAM" id="Coils"/>
    </source>
</evidence>
<dbReference type="AlphaFoldDB" id="U4KUI1"/>
<feature type="coiled-coil region" evidence="1">
    <location>
        <begin position="364"/>
        <end position="407"/>
    </location>
</feature>
<dbReference type="Proteomes" id="UP000018144">
    <property type="component" value="Unassembled WGS sequence"/>
</dbReference>
<sequence length="501" mass="58314">MGFFEDVMRGFRTTATPADASHRANSSRRRSSVEPNHASLQDSTNSSDHEEDHRRRRSSNHHGGGTSSSRRRQREEPIIAREDYQNHGPANYHGDQASSSRRTHRPDFVTARDDHVRHGSSTRHCRSKSSRRDRRDDHAAVEQRTRSDRRTEYDEILHAQGRQRQSRESASTNQPPSPNLSDGLYPGNQRYAVNNPVRRNDPYTLQPSPEPRYGDNRGLNAQPLIPTHSTHCGGANMQYFGNLVQDVSSNMANTVAEDIPLSFQRSFSLRCMVEALQAIAFRCEAEYPIDKEAFPTKWEQMTHNFHQSPEDLILDLDLQDLGLSFDITEVFGVASTEESQLQYMVSLCNEAIIMKSKDDRDTFCREVRRHAEALMRMADEKKEEERRTRIEERRTKIEERRAEIETAGVRLRRADDPVDWGCEVEQRAYSVSVALEDEERDRERRENCKEVLAREARIHDGYRTNQERWEWEEDRDVERQGAVPNRIWRELRQDSVQRRAE</sequence>
<evidence type="ECO:0000313" key="3">
    <source>
        <dbReference type="EMBL" id="CCX04707.1"/>
    </source>
</evidence>
<keyword evidence="4" id="KW-1185">Reference proteome</keyword>
<feature type="compositionally biased region" description="Basic and acidic residues" evidence="2">
    <location>
        <begin position="133"/>
        <end position="157"/>
    </location>
</feature>
<name>U4KUI1_PYROM</name>
<feature type="compositionally biased region" description="Basic and acidic residues" evidence="2">
    <location>
        <begin position="73"/>
        <end position="85"/>
    </location>
</feature>
<dbReference type="EMBL" id="HF935215">
    <property type="protein sequence ID" value="CCX04707.1"/>
    <property type="molecule type" value="Genomic_DNA"/>
</dbReference>
<feature type="region of interest" description="Disordered" evidence="2">
    <location>
        <begin position="1"/>
        <end position="220"/>
    </location>
</feature>
<proteinExistence type="predicted"/>
<protein>
    <submittedName>
        <fullName evidence="3">Uncharacterized protein</fullName>
    </submittedName>
</protein>
<feature type="compositionally biased region" description="Basic and acidic residues" evidence="2">
    <location>
        <begin position="105"/>
        <end position="117"/>
    </location>
</feature>
<reference evidence="3 4" key="1">
    <citation type="journal article" date="2013" name="PLoS Genet.">
        <title>The genome and development-dependent transcriptomes of Pyronema confluens: a window into fungal evolution.</title>
        <authorList>
            <person name="Traeger S."/>
            <person name="Altegoer F."/>
            <person name="Freitag M."/>
            <person name="Gabaldon T."/>
            <person name="Kempken F."/>
            <person name="Kumar A."/>
            <person name="Marcet-Houben M."/>
            <person name="Poggeler S."/>
            <person name="Stajich J.E."/>
            <person name="Nowrousian M."/>
        </authorList>
    </citation>
    <scope>NUCLEOTIDE SEQUENCE [LARGE SCALE GENOMIC DNA]</scope>
    <source>
        <strain evidence="4">CBS 100304</strain>
        <tissue evidence="3">Vegetative mycelium</tissue>
    </source>
</reference>
<evidence type="ECO:0000256" key="2">
    <source>
        <dbReference type="SAM" id="MobiDB-lite"/>
    </source>
</evidence>
<gene>
    <name evidence="3" type="ORF">PCON_03371</name>
</gene>